<dbReference type="SMART" id="SM00702">
    <property type="entry name" value="P4Hc"/>
    <property type="match status" value="1"/>
</dbReference>
<dbReference type="Gene3D" id="2.60.120.620">
    <property type="entry name" value="q2cbj1_9rhob like domain"/>
    <property type="match status" value="1"/>
</dbReference>
<evidence type="ECO:0000313" key="5">
    <source>
        <dbReference type="EMBL" id="OGZ62815.1"/>
    </source>
</evidence>
<keyword evidence="3" id="KW-0560">Oxidoreductase</keyword>
<proteinExistence type="predicted"/>
<dbReference type="Pfam" id="PF13661">
    <property type="entry name" value="2OG-FeII_Oxy_4"/>
    <property type="match status" value="1"/>
</dbReference>
<accession>A0A1G2HK37</accession>
<dbReference type="GO" id="GO:0031543">
    <property type="term" value="F:peptidyl-proline dioxygenase activity"/>
    <property type="evidence" value="ECO:0007669"/>
    <property type="project" value="TreeGrafter"/>
</dbReference>
<evidence type="ECO:0000256" key="1">
    <source>
        <dbReference type="ARBA" id="ARBA00001961"/>
    </source>
</evidence>
<dbReference type="PANTHER" id="PTHR12117:SF0">
    <property type="entry name" value="PROLYL 3-HYDROXYLASE OGFOD1"/>
    <property type="match status" value="1"/>
</dbReference>
<protein>
    <recommendedName>
        <fullName evidence="4">Prolyl 4-hydroxylase alpha subunit domain-containing protein</fullName>
    </recommendedName>
</protein>
<evidence type="ECO:0000256" key="2">
    <source>
        <dbReference type="ARBA" id="ARBA00022964"/>
    </source>
</evidence>
<evidence type="ECO:0000256" key="3">
    <source>
        <dbReference type="ARBA" id="ARBA00023002"/>
    </source>
</evidence>
<evidence type="ECO:0000313" key="6">
    <source>
        <dbReference type="Proteomes" id="UP000178991"/>
    </source>
</evidence>
<feature type="domain" description="Prolyl 4-hydroxylase alpha subunit" evidence="4">
    <location>
        <begin position="27"/>
        <end position="194"/>
    </location>
</feature>
<comment type="cofactor">
    <cofactor evidence="1">
        <name>L-ascorbate</name>
        <dbReference type="ChEBI" id="CHEBI:38290"/>
    </cofactor>
</comment>
<dbReference type="PANTHER" id="PTHR12117">
    <property type="entry name" value="HISTONE ACETYLTRANSFERASE COMPLEX"/>
    <property type="match status" value="1"/>
</dbReference>
<organism evidence="5 6">
    <name type="scientific">Candidatus Staskawiczbacteria bacterium RIFCSPHIGHO2_01_FULL_34_27</name>
    <dbReference type="NCBI Taxonomy" id="1802199"/>
    <lineage>
        <taxon>Bacteria</taxon>
        <taxon>Candidatus Staskawicziibacteriota</taxon>
    </lineage>
</organism>
<keyword evidence="2" id="KW-0223">Dioxygenase</keyword>
<reference evidence="5 6" key="1">
    <citation type="journal article" date="2016" name="Nat. Commun.">
        <title>Thousands of microbial genomes shed light on interconnected biogeochemical processes in an aquifer system.</title>
        <authorList>
            <person name="Anantharaman K."/>
            <person name="Brown C.T."/>
            <person name="Hug L.A."/>
            <person name="Sharon I."/>
            <person name="Castelle C.J."/>
            <person name="Probst A.J."/>
            <person name="Thomas B.C."/>
            <person name="Singh A."/>
            <person name="Wilkins M.J."/>
            <person name="Karaoz U."/>
            <person name="Brodie E.L."/>
            <person name="Williams K.H."/>
            <person name="Hubbard S.S."/>
            <person name="Banfield J.F."/>
        </authorList>
    </citation>
    <scope>NUCLEOTIDE SEQUENCE [LARGE SCALE GENOMIC DNA]</scope>
</reference>
<dbReference type="InterPro" id="IPR006620">
    <property type="entry name" value="Pro_4_hyd_alph"/>
</dbReference>
<dbReference type="GO" id="GO:0005737">
    <property type="term" value="C:cytoplasm"/>
    <property type="evidence" value="ECO:0007669"/>
    <property type="project" value="TreeGrafter"/>
</dbReference>
<dbReference type="Proteomes" id="UP000178991">
    <property type="component" value="Unassembled WGS sequence"/>
</dbReference>
<dbReference type="GO" id="GO:0005506">
    <property type="term" value="F:iron ion binding"/>
    <property type="evidence" value="ECO:0007669"/>
    <property type="project" value="InterPro"/>
</dbReference>
<gene>
    <name evidence="5" type="ORF">A2639_01965</name>
</gene>
<evidence type="ECO:0000259" key="4">
    <source>
        <dbReference type="SMART" id="SM00702"/>
    </source>
</evidence>
<dbReference type="EMBL" id="MHOL01000012">
    <property type="protein sequence ID" value="OGZ62815.1"/>
    <property type="molecule type" value="Genomic_DNA"/>
</dbReference>
<dbReference type="InterPro" id="IPR039558">
    <property type="entry name" value="TPA1/OFD1_N"/>
</dbReference>
<dbReference type="GO" id="GO:0006449">
    <property type="term" value="P:regulation of translational termination"/>
    <property type="evidence" value="ECO:0007669"/>
    <property type="project" value="TreeGrafter"/>
</dbReference>
<dbReference type="InterPro" id="IPR051842">
    <property type="entry name" value="uS12_prolyl_hydroxylase"/>
</dbReference>
<name>A0A1G2HK37_9BACT</name>
<dbReference type="GO" id="GO:0031418">
    <property type="term" value="F:L-ascorbic acid binding"/>
    <property type="evidence" value="ECO:0007669"/>
    <property type="project" value="InterPro"/>
</dbReference>
<sequence length="196" mass="23232">MLKQWINQNYLAPEKLSQKFLNNKPFPYLELKDFFIKNKLIQVLKALSKESFYLKDSDLFTFFQTNDLKSTKNKTLHNFRTFLKSKEFGVYLTSITGKNYSDSIDCFGTIYQDTNYLLPHDDQLEKRKLAYFIYLTNLRKQDGGSLCLYKNDFVAAKITPKLNTFAFFEVSKNSLHEVEEVINKRRITITGWFYDQ</sequence>
<comment type="caution">
    <text evidence="5">The sequence shown here is derived from an EMBL/GenBank/DDBJ whole genome shotgun (WGS) entry which is preliminary data.</text>
</comment>
<dbReference type="AlphaFoldDB" id="A0A1G2HK37"/>